<keyword evidence="2" id="KW-1185">Reference proteome</keyword>
<organism evidence="1 2">
    <name type="scientific">Streptococcus acidominimus</name>
    <dbReference type="NCBI Taxonomy" id="1326"/>
    <lineage>
        <taxon>Bacteria</taxon>
        <taxon>Bacillati</taxon>
        <taxon>Bacillota</taxon>
        <taxon>Bacilli</taxon>
        <taxon>Lactobacillales</taxon>
        <taxon>Streptococcaceae</taxon>
        <taxon>Streptococcus</taxon>
    </lineage>
</organism>
<dbReference type="Proteomes" id="UP000186437">
    <property type="component" value="Unassembled WGS sequence"/>
</dbReference>
<feature type="non-terminal residue" evidence="1">
    <location>
        <position position="96"/>
    </location>
</feature>
<evidence type="ECO:0000313" key="1">
    <source>
        <dbReference type="EMBL" id="OLF47144.1"/>
    </source>
</evidence>
<proteinExistence type="predicted"/>
<name>A0A1Q8E5T3_STRAI</name>
<dbReference type="AlphaFoldDB" id="A0A1Q8E5T3"/>
<dbReference type="EMBL" id="MSJL01000093">
    <property type="protein sequence ID" value="OLF47144.1"/>
    <property type="molecule type" value="Genomic_DNA"/>
</dbReference>
<sequence>MIEYTDKQNEQIAKQEYEPYEIGEPLRIGTGENKTTIGYVSEIEDTASGFQAYVVTDVKLPENPSQADYDKVKHVTMLYRGSSGFNEFLEKPWDVT</sequence>
<comment type="caution">
    <text evidence="1">The sequence shown here is derived from an EMBL/GenBank/DDBJ whole genome shotgun (WGS) entry which is preliminary data.</text>
</comment>
<evidence type="ECO:0000313" key="2">
    <source>
        <dbReference type="Proteomes" id="UP000186437"/>
    </source>
</evidence>
<protein>
    <submittedName>
        <fullName evidence="1">Uncharacterized protein</fullName>
    </submittedName>
</protein>
<gene>
    <name evidence="1" type="ORF">BU200_10315</name>
</gene>
<accession>A0A1Q8E5T3</accession>
<reference evidence="2" key="1">
    <citation type="submission" date="2016-12" db="EMBL/GenBank/DDBJ databases">
        <authorList>
            <person name="Gulvik C.A."/>
        </authorList>
    </citation>
    <scope>NUCLEOTIDE SEQUENCE [LARGE SCALE GENOMIC DNA]</scope>
    <source>
        <strain evidence="2">ATCC 51725</strain>
    </source>
</reference>